<evidence type="ECO:0000313" key="2">
    <source>
        <dbReference type="EMBL" id="RXG85851.1"/>
    </source>
</evidence>
<dbReference type="EMBL" id="RKMK01000053">
    <property type="protein sequence ID" value="RXG85851.1"/>
    <property type="molecule type" value="Genomic_DNA"/>
</dbReference>
<dbReference type="InterPro" id="IPR032689">
    <property type="entry name" value="TraG-D_C"/>
</dbReference>
<dbReference type="Pfam" id="PF12696">
    <property type="entry name" value="TraG-D_C"/>
    <property type="match status" value="1"/>
</dbReference>
<gene>
    <name evidence="2" type="ORF">EAS61_34890</name>
</gene>
<reference evidence="2 3" key="1">
    <citation type="submission" date="2018-11" db="EMBL/GenBank/DDBJ databases">
        <title>Bradyrhizobium sp. nov., isolated from effective nodules of peanut in China.</title>
        <authorList>
            <person name="Li Y."/>
        </authorList>
    </citation>
    <scope>NUCLEOTIDE SEQUENCE [LARGE SCALE GENOMIC DNA]</scope>
    <source>
        <strain evidence="2 3">CCBAU 51770</strain>
    </source>
</reference>
<name>A0A4Q0Q9V1_9BRAD</name>
<sequence length="133" mass="15029">MHELHRSGAFLANATCKVFFNVADLEVARFVSEIIGQATSLAKNQGSRSVVDMMREQHSMGLFRDQPLAAGPSEVLRLPGSRSLILYRSGILLLSGVLASKVNYRWWRHWRSWKEYDRWPALINDAGAIVICN</sequence>
<proteinExistence type="predicted"/>
<organism evidence="2 3">
    <name type="scientific">Bradyrhizobium zhanjiangense</name>
    <dbReference type="NCBI Taxonomy" id="1325107"/>
    <lineage>
        <taxon>Bacteria</taxon>
        <taxon>Pseudomonadati</taxon>
        <taxon>Pseudomonadota</taxon>
        <taxon>Alphaproteobacteria</taxon>
        <taxon>Hyphomicrobiales</taxon>
        <taxon>Nitrobacteraceae</taxon>
        <taxon>Bradyrhizobium</taxon>
    </lineage>
</organism>
<accession>A0A4Q0Q9V1</accession>
<dbReference type="AlphaFoldDB" id="A0A4Q0Q9V1"/>
<evidence type="ECO:0000259" key="1">
    <source>
        <dbReference type="Pfam" id="PF12696"/>
    </source>
</evidence>
<dbReference type="Proteomes" id="UP000290174">
    <property type="component" value="Unassembled WGS sequence"/>
</dbReference>
<protein>
    <submittedName>
        <fullName evidence="2">Type IV secretory system conjugative DNA transfer family protein</fullName>
    </submittedName>
</protein>
<comment type="caution">
    <text evidence="2">The sequence shown here is derived from an EMBL/GenBank/DDBJ whole genome shotgun (WGS) entry which is preliminary data.</text>
</comment>
<feature type="domain" description="TraD/TraG TraM recognition site" evidence="1">
    <location>
        <begin position="8"/>
        <end position="49"/>
    </location>
</feature>
<evidence type="ECO:0000313" key="3">
    <source>
        <dbReference type="Proteomes" id="UP000290174"/>
    </source>
</evidence>